<dbReference type="OrthoDB" id="184520at2"/>
<dbReference type="EMBL" id="CP023344">
    <property type="protein sequence ID" value="ATC63019.1"/>
    <property type="molecule type" value="Genomic_DNA"/>
</dbReference>
<feature type="chain" id="PRO_5012086831" description="Transglutaminase-like domain-containing protein" evidence="2">
    <location>
        <begin position="38"/>
        <end position="693"/>
    </location>
</feature>
<dbReference type="Proteomes" id="UP000217265">
    <property type="component" value="Chromosome"/>
</dbReference>
<dbReference type="InterPro" id="IPR024618">
    <property type="entry name" value="DUF3857"/>
</dbReference>
<dbReference type="Pfam" id="PF01841">
    <property type="entry name" value="Transglut_core"/>
    <property type="match status" value="1"/>
</dbReference>
<feature type="compositionally biased region" description="Pro residues" evidence="1">
    <location>
        <begin position="684"/>
        <end position="693"/>
    </location>
</feature>
<feature type="domain" description="Transglutaminase-like" evidence="3">
    <location>
        <begin position="350"/>
        <end position="419"/>
    </location>
</feature>
<proteinExistence type="predicted"/>
<dbReference type="KEGG" id="vbh:CMV30_03030"/>
<dbReference type="AlphaFoldDB" id="A0A290Q2X5"/>
<evidence type="ECO:0000256" key="1">
    <source>
        <dbReference type="SAM" id="MobiDB-lite"/>
    </source>
</evidence>
<dbReference type="SUPFAM" id="SSF54001">
    <property type="entry name" value="Cysteine proteinases"/>
    <property type="match status" value="1"/>
</dbReference>
<evidence type="ECO:0000256" key="2">
    <source>
        <dbReference type="SAM" id="SignalP"/>
    </source>
</evidence>
<reference evidence="4 5" key="1">
    <citation type="submission" date="2017-09" db="EMBL/GenBank/DDBJ databases">
        <title>Complete genome sequence of Verrucomicrobial strain HZ-65, isolated from freshwater.</title>
        <authorList>
            <person name="Choi A."/>
        </authorList>
    </citation>
    <scope>NUCLEOTIDE SEQUENCE [LARGE SCALE GENOMIC DNA]</scope>
    <source>
        <strain evidence="4 5">HZ-65</strain>
    </source>
</reference>
<evidence type="ECO:0000313" key="5">
    <source>
        <dbReference type="Proteomes" id="UP000217265"/>
    </source>
</evidence>
<feature type="signal peptide" evidence="2">
    <location>
        <begin position="1"/>
        <end position="37"/>
    </location>
</feature>
<dbReference type="SMART" id="SM00460">
    <property type="entry name" value="TGc"/>
    <property type="match status" value="1"/>
</dbReference>
<protein>
    <recommendedName>
        <fullName evidence="3">Transglutaminase-like domain-containing protein</fullName>
    </recommendedName>
</protein>
<keyword evidence="2" id="KW-0732">Signal</keyword>
<dbReference type="RefSeq" id="WP_096054651.1">
    <property type="nucleotide sequence ID" value="NZ_CP023344.1"/>
</dbReference>
<dbReference type="Gene3D" id="3.10.620.30">
    <property type="match status" value="1"/>
</dbReference>
<dbReference type="Pfam" id="PF12969">
    <property type="entry name" value="DUF3857"/>
    <property type="match status" value="1"/>
</dbReference>
<gene>
    <name evidence="4" type="ORF">CMV30_03030</name>
</gene>
<feature type="region of interest" description="Disordered" evidence="1">
    <location>
        <begin position="664"/>
        <end position="693"/>
    </location>
</feature>
<keyword evidence="5" id="KW-1185">Reference proteome</keyword>
<organism evidence="4 5">
    <name type="scientific">Nibricoccus aquaticus</name>
    <dbReference type="NCBI Taxonomy" id="2576891"/>
    <lineage>
        <taxon>Bacteria</taxon>
        <taxon>Pseudomonadati</taxon>
        <taxon>Verrucomicrobiota</taxon>
        <taxon>Opitutia</taxon>
        <taxon>Opitutales</taxon>
        <taxon>Opitutaceae</taxon>
        <taxon>Nibricoccus</taxon>
    </lineage>
</organism>
<dbReference type="InterPro" id="IPR002931">
    <property type="entry name" value="Transglutaminase-like"/>
</dbReference>
<name>A0A290Q2X5_9BACT</name>
<accession>A0A290Q2X5</accession>
<evidence type="ECO:0000313" key="4">
    <source>
        <dbReference type="EMBL" id="ATC63019.1"/>
    </source>
</evidence>
<evidence type="ECO:0000259" key="3">
    <source>
        <dbReference type="SMART" id="SM00460"/>
    </source>
</evidence>
<dbReference type="InterPro" id="IPR038765">
    <property type="entry name" value="Papain-like_cys_pep_sf"/>
</dbReference>
<dbReference type="Gene3D" id="2.60.120.1130">
    <property type="match status" value="1"/>
</dbReference>
<sequence>MAAPAPYTPGHSRILKLAARSLALAALFLGAHPPLHAAKWEPIPAAELASDKPTIDPEAGAEILFRETVIMHNLVEEFERRHFVRAKIYSERGLQDFLKIDLPYDQKTKIRDIAVRTTKPDGQIIELEKKDIYDREIIKLGKERVKAKSFSPAGLQPGAIVEYAYTEITEGWSWYVPMYFQSNLPARLVRYKFQPVDLSGMYTTRETQLTARVLSFNCAPQPLKPDKNGFFVFELANVAAAREEPYQPPRLNSESSRIVCYSLQKQLPPTQYWAKQGKELHERMLKETKATKVVQTTLANIVTPTDTPDQKLRKLYDFTRTKLLNRASPLAGFTNAQRAKFKPNETATDTLNTGHGTAEDLNAAFVALARAAGLDARYAAAGDRAFLSFDANITEPFMTSDLIAAVQLEGQWQFFDPGVLYLPYAVPHWRNSDTGVLIAAPKDATLIAISVSAPAASPIKRKAFLTLDADGTLEGTVTLEYDGHHAHARKWDLHDKGTAELEEYVRDLIREHLKLAELSDIKVENASNPLAPLKISFRLRVPEYADRTGSRLFVQPALFQKNLPLLLTEKTRRTPLAFDFTYTTTDDIRITPPEGYELEQASAPPSFDLGALGSYAATLGVAKDTGALVFRRNFTRKAIAIPTQYYDAVRDALEAIHARDAHTVTFRRKPTADTPPTVSNTPAPAAPPAPASP</sequence>
<dbReference type="Gene3D" id="2.60.40.3140">
    <property type="match status" value="1"/>
</dbReference>